<dbReference type="InterPro" id="IPR004358">
    <property type="entry name" value="Sig_transdc_His_kin-like_C"/>
</dbReference>
<dbReference type="Proteomes" id="UP000680067">
    <property type="component" value="Unassembled WGS sequence"/>
</dbReference>
<keyword evidence="3" id="KW-0472">Membrane</keyword>
<dbReference type="Gene3D" id="1.10.287.130">
    <property type="match status" value="1"/>
</dbReference>
<evidence type="ECO:0000256" key="3">
    <source>
        <dbReference type="SAM" id="Phobius"/>
    </source>
</evidence>
<keyword evidence="6" id="KW-1185">Reference proteome</keyword>
<dbReference type="SUPFAM" id="SSF47384">
    <property type="entry name" value="Homodimeric domain of signal transducing histidine kinase"/>
    <property type="match status" value="1"/>
</dbReference>
<proteinExistence type="predicted"/>
<evidence type="ECO:0000313" key="5">
    <source>
        <dbReference type="EMBL" id="MBR7783802.1"/>
    </source>
</evidence>
<dbReference type="PROSITE" id="PS50109">
    <property type="entry name" value="HIS_KIN"/>
    <property type="match status" value="1"/>
</dbReference>
<keyword evidence="3" id="KW-0812">Transmembrane</keyword>
<evidence type="ECO:0000256" key="2">
    <source>
        <dbReference type="ARBA" id="ARBA00012438"/>
    </source>
</evidence>
<organism evidence="5 6">
    <name type="scientific">Undibacterium luofuense</name>
    <dbReference type="NCBI Taxonomy" id="2828733"/>
    <lineage>
        <taxon>Bacteria</taxon>
        <taxon>Pseudomonadati</taxon>
        <taxon>Pseudomonadota</taxon>
        <taxon>Betaproteobacteria</taxon>
        <taxon>Burkholderiales</taxon>
        <taxon>Oxalobacteraceae</taxon>
        <taxon>Undibacterium</taxon>
    </lineage>
</organism>
<comment type="catalytic activity">
    <reaction evidence="1">
        <text>ATP + protein L-histidine = ADP + protein N-phospho-L-histidine.</text>
        <dbReference type="EC" id="2.7.13.3"/>
    </reaction>
</comment>
<feature type="transmembrane region" description="Helical" evidence="3">
    <location>
        <begin position="193"/>
        <end position="211"/>
    </location>
</feature>
<dbReference type="CDD" id="cd00075">
    <property type="entry name" value="HATPase"/>
    <property type="match status" value="1"/>
</dbReference>
<dbReference type="PRINTS" id="PR00344">
    <property type="entry name" value="BCTRLSENSOR"/>
</dbReference>
<evidence type="ECO:0000313" key="6">
    <source>
        <dbReference type="Proteomes" id="UP000680067"/>
    </source>
</evidence>
<keyword evidence="3" id="KW-1133">Transmembrane helix</keyword>
<comment type="caution">
    <text evidence="5">The sequence shown here is derived from an EMBL/GenBank/DDBJ whole genome shotgun (WGS) entry which is preliminary data.</text>
</comment>
<dbReference type="RefSeq" id="WP_212689076.1">
    <property type="nucleotide sequence ID" value="NZ_JAGSPN010000015.1"/>
</dbReference>
<gene>
    <name evidence="5" type="ORF">KDM89_16775</name>
</gene>
<dbReference type="EC" id="2.7.13.3" evidence="2"/>
<dbReference type="Pfam" id="PF12729">
    <property type="entry name" value="4HB_MCP_1"/>
    <property type="match status" value="1"/>
</dbReference>
<reference evidence="5" key="1">
    <citation type="submission" date="2021-04" db="EMBL/GenBank/DDBJ databases">
        <title>novel species isolated from subtropical streams in China.</title>
        <authorList>
            <person name="Lu H."/>
        </authorList>
    </citation>
    <scope>NUCLEOTIDE SEQUENCE</scope>
    <source>
        <strain evidence="5">LFS511W</strain>
    </source>
</reference>
<feature type="domain" description="Histidine kinase" evidence="4">
    <location>
        <begin position="307"/>
        <end position="538"/>
    </location>
</feature>
<sequence>MLLKYSSLSLRLRLGLCFGTLVGLLAAVVAVSALGFLEFRASSDRLIFQEYPKNVVLDDTSNHLNSIALSMRNTLFLRDESEIRKEIDNITGTNLQLLDNLNQLHQLFNNADDAGLLKKLDIIDSAYRVNQDDFVALVRQNRMGEARNLLLVELHPYQQQYFTLLNSLKHHQRQRVLQESAAVSNTYLHVRGWTFSLTLASLAAGLVLTVIMTRSLLRQLGGEPAYAQEVAARIAQGEFHYDIQLHPGDNTSLLAVINLMRNRLNLRSQALEKANQEMAEVIDTLKHTQTELVESEKMAALGSLVAGVSHELNTPIGNSVIAASTITDLTRQFIGQVQDGHLRRAQLNAYLEEVATGADILQRNLIRAGDLVASFKQVAVDCSSSQLREFRLSEVIRETLLTLRPAFKKLPVTFEQSIPDNIHMQSYPGPLTQVITNLVNNAVIHGLCDLPQGQVTVAAKLVSDQEVQISVTDNGRGIPEENMHRIFEPFFTTKLGHGGSGLGLHIVYNNVTQILQGKIRVQSEPRCTVFTLNLPCHIQT</sequence>
<dbReference type="GO" id="GO:0000155">
    <property type="term" value="F:phosphorelay sensor kinase activity"/>
    <property type="evidence" value="ECO:0007669"/>
    <property type="project" value="InterPro"/>
</dbReference>
<evidence type="ECO:0000259" key="4">
    <source>
        <dbReference type="PROSITE" id="PS50109"/>
    </source>
</evidence>
<protein>
    <recommendedName>
        <fullName evidence="2">histidine kinase</fullName>
        <ecNumber evidence="2">2.7.13.3</ecNumber>
    </recommendedName>
</protein>
<dbReference type="PANTHER" id="PTHR43065">
    <property type="entry name" value="SENSOR HISTIDINE KINASE"/>
    <property type="match status" value="1"/>
</dbReference>
<dbReference type="PANTHER" id="PTHR43065:SF47">
    <property type="match status" value="1"/>
</dbReference>
<dbReference type="AlphaFoldDB" id="A0A941DQF2"/>
<dbReference type="InterPro" id="IPR047347">
    <property type="entry name" value="YvaQ-like_sensor"/>
</dbReference>
<dbReference type="InterPro" id="IPR003594">
    <property type="entry name" value="HATPase_dom"/>
</dbReference>
<dbReference type="SUPFAM" id="SSF55874">
    <property type="entry name" value="ATPase domain of HSP90 chaperone/DNA topoisomerase II/histidine kinase"/>
    <property type="match status" value="1"/>
</dbReference>
<dbReference type="Gene3D" id="3.30.565.10">
    <property type="entry name" value="Histidine kinase-like ATPase, C-terminal domain"/>
    <property type="match status" value="1"/>
</dbReference>
<dbReference type="CDD" id="cd19411">
    <property type="entry name" value="MCP2201-like_sensor"/>
    <property type="match status" value="1"/>
</dbReference>
<dbReference type="InterPro" id="IPR036097">
    <property type="entry name" value="HisK_dim/P_sf"/>
</dbReference>
<dbReference type="InterPro" id="IPR024478">
    <property type="entry name" value="HlyB_4HB_MCP"/>
</dbReference>
<dbReference type="SMART" id="SM00387">
    <property type="entry name" value="HATPase_c"/>
    <property type="match status" value="1"/>
</dbReference>
<evidence type="ECO:0000256" key="1">
    <source>
        <dbReference type="ARBA" id="ARBA00000085"/>
    </source>
</evidence>
<dbReference type="InterPro" id="IPR036890">
    <property type="entry name" value="HATPase_C_sf"/>
</dbReference>
<dbReference type="InterPro" id="IPR005467">
    <property type="entry name" value="His_kinase_dom"/>
</dbReference>
<dbReference type="Pfam" id="PF02518">
    <property type="entry name" value="HATPase_c"/>
    <property type="match status" value="1"/>
</dbReference>
<accession>A0A941DQF2</accession>
<name>A0A941DQF2_9BURK</name>
<dbReference type="EMBL" id="JAGSPN010000015">
    <property type="protein sequence ID" value="MBR7783802.1"/>
    <property type="molecule type" value="Genomic_DNA"/>
</dbReference>